<gene>
    <name evidence="1" type="ORF">EBO15_24240</name>
</gene>
<organism evidence="1 2">
    <name type="scientific">Actinomadura harenae</name>
    <dbReference type="NCBI Taxonomy" id="2483351"/>
    <lineage>
        <taxon>Bacteria</taxon>
        <taxon>Bacillati</taxon>
        <taxon>Actinomycetota</taxon>
        <taxon>Actinomycetes</taxon>
        <taxon>Streptosporangiales</taxon>
        <taxon>Thermomonosporaceae</taxon>
        <taxon>Actinomadura</taxon>
    </lineage>
</organism>
<accession>A0A3M2LYG7</accession>
<proteinExistence type="predicted"/>
<protein>
    <submittedName>
        <fullName evidence="1">Uncharacterized protein</fullName>
    </submittedName>
</protein>
<evidence type="ECO:0000313" key="1">
    <source>
        <dbReference type="EMBL" id="RMI41085.1"/>
    </source>
</evidence>
<sequence>MGHEGAAAERAAARVSAVRDGPPSARLRLAAAFYRGRYARYGRAELSFLRWTITRGVLNAPDGDPPGSPWWRAVNERLLQDKTEAALLDGVQAANPRVALWQRFLRRPSPAAWYRAHNASVVDGYLDHLPLALAELPAERFMMNVALMRVLYTHAMVAHPRLALGPLAPLGPLLGDPRKGTVGFFLDLRRAFPEGYPLTGLSAESLVGAEGGLPRLLDHGVINARAAALYRFAAASLDEPRVAGLHRDGLPGYAWPADWLPIWPRGDGRTRIVRLAARATRP</sequence>
<dbReference type="AlphaFoldDB" id="A0A3M2LYG7"/>
<reference evidence="1 2" key="1">
    <citation type="submission" date="2018-10" db="EMBL/GenBank/DDBJ databases">
        <title>Isolation from soil.</title>
        <authorList>
            <person name="Hu J."/>
        </authorList>
    </citation>
    <scope>NUCLEOTIDE SEQUENCE [LARGE SCALE GENOMIC DNA]</scope>
    <source>
        <strain evidence="1 2">NEAU-Ht49</strain>
    </source>
</reference>
<dbReference type="RefSeq" id="WP_122196736.1">
    <property type="nucleotide sequence ID" value="NZ_JBHSKC010000004.1"/>
</dbReference>
<name>A0A3M2LYG7_9ACTN</name>
<dbReference type="Proteomes" id="UP000282674">
    <property type="component" value="Unassembled WGS sequence"/>
</dbReference>
<keyword evidence="2" id="KW-1185">Reference proteome</keyword>
<dbReference type="EMBL" id="RFFG01000046">
    <property type="protein sequence ID" value="RMI41085.1"/>
    <property type="molecule type" value="Genomic_DNA"/>
</dbReference>
<dbReference type="OrthoDB" id="6099217at2"/>
<evidence type="ECO:0000313" key="2">
    <source>
        <dbReference type="Proteomes" id="UP000282674"/>
    </source>
</evidence>
<comment type="caution">
    <text evidence="1">The sequence shown here is derived from an EMBL/GenBank/DDBJ whole genome shotgun (WGS) entry which is preliminary data.</text>
</comment>